<dbReference type="PANTHER" id="PTHR24177:SF472">
    <property type="entry name" value="PGG DOMAIN-CONTAINING PROTEIN"/>
    <property type="match status" value="1"/>
</dbReference>
<keyword evidence="1" id="KW-1133">Transmembrane helix</keyword>
<dbReference type="InterPro" id="IPR006912">
    <property type="entry name" value="Harbinger_derived_prot"/>
</dbReference>
<dbReference type="SMART" id="SM00248">
    <property type="entry name" value="ANK"/>
    <property type="match status" value="4"/>
</dbReference>
<evidence type="ECO:0000259" key="2">
    <source>
        <dbReference type="Pfam" id="PF13962"/>
    </source>
</evidence>
<dbReference type="Pfam" id="PF12796">
    <property type="entry name" value="Ank_2"/>
    <property type="match status" value="1"/>
</dbReference>
<dbReference type="InterPro" id="IPR026961">
    <property type="entry name" value="PGG_dom"/>
</dbReference>
<gene>
    <name evidence="3" type="ORF">Tco_0911485</name>
</gene>
<keyword evidence="1" id="KW-0472">Membrane</keyword>
<comment type="caution">
    <text evidence="3">The sequence shown here is derived from an EMBL/GenBank/DDBJ whole genome shotgun (WGS) entry which is preliminary data.</text>
</comment>
<organism evidence="3 4">
    <name type="scientific">Tanacetum coccineum</name>
    <dbReference type="NCBI Taxonomy" id="301880"/>
    <lineage>
        <taxon>Eukaryota</taxon>
        <taxon>Viridiplantae</taxon>
        <taxon>Streptophyta</taxon>
        <taxon>Embryophyta</taxon>
        <taxon>Tracheophyta</taxon>
        <taxon>Spermatophyta</taxon>
        <taxon>Magnoliopsida</taxon>
        <taxon>eudicotyledons</taxon>
        <taxon>Gunneridae</taxon>
        <taxon>Pentapetalae</taxon>
        <taxon>asterids</taxon>
        <taxon>campanulids</taxon>
        <taxon>Asterales</taxon>
        <taxon>Asteraceae</taxon>
        <taxon>Asteroideae</taxon>
        <taxon>Anthemideae</taxon>
        <taxon>Anthemidinae</taxon>
        <taxon>Tanacetum</taxon>
    </lineage>
</organism>
<feature type="transmembrane region" description="Helical" evidence="1">
    <location>
        <begin position="512"/>
        <end position="538"/>
    </location>
</feature>
<dbReference type="Pfam" id="PF04827">
    <property type="entry name" value="Plant_tran"/>
    <property type="match status" value="1"/>
</dbReference>
<dbReference type="EMBL" id="BQNB010014687">
    <property type="protein sequence ID" value="GJT31210.1"/>
    <property type="molecule type" value="Genomic_DNA"/>
</dbReference>
<evidence type="ECO:0000313" key="4">
    <source>
        <dbReference type="Proteomes" id="UP001151760"/>
    </source>
</evidence>
<reference evidence="3" key="2">
    <citation type="submission" date="2022-01" db="EMBL/GenBank/DDBJ databases">
        <authorList>
            <person name="Yamashiro T."/>
            <person name="Shiraishi A."/>
            <person name="Satake H."/>
            <person name="Nakayama K."/>
        </authorList>
    </citation>
    <scope>NUCLEOTIDE SEQUENCE</scope>
</reference>
<dbReference type="PANTHER" id="PTHR24177">
    <property type="entry name" value="CASKIN"/>
    <property type="match status" value="1"/>
</dbReference>
<protein>
    <submittedName>
        <fullName evidence="3">Ankyrin repeat-containing protein</fullName>
    </submittedName>
</protein>
<feature type="domain" description="PGG" evidence="2">
    <location>
        <begin position="423"/>
        <end position="536"/>
    </location>
</feature>
<keyword evidence="4" id="KW-1185">Reference proteome</keyword>
<sequence>MANNIALTPIREEQQHVAPTLSTPFPQLQINSPCADLLHVTKHDTDSRREDYLEIWVPLYEASMTGDWRTAESIIKKHPEVVRCSITENNETALHVAASAKNTHFVKILVKHMKKEDMELQNKNSNTALSLAAAAGAVTIAKIIVVKNITLLTIPNSQKMMPLYMAALFGKTEMVKYLYGQSHKLQDDGWTSETRGWLLSKCVEADLFEVALDILKAYPELGDDGSVLHVLARKPDAFKATDSNFHWRIINSISAVLHLKMEHTEKKNNALEIVRTIWKRIVKKSKKQIDHIIRGPSTRKDNKTTHPSRMLFVAAEMGNTTFIIELIRYYPDLIWKLGSMRDLITPLKDHNENNMLHLVGEVAKQRRLQNVSGVALQMQRELLWFKEVEQMIPSTYRDRKNKEGQTLYELFTDKHKELVTKGEEWMKGTASQCMVVAALIATIVFAAAFTVPGGYNQEYGVPLFLERGAFITFIISDAISLFSSSASILMFLSILTSRYAERDFLESLPKKLMIGLATLFLSITTMMIAFSVSFFVLYHNKLRWVPFFISLFATMPVILFATLQYPLLADVFQSTYASSPCGSVCGKRVIRNGYYLADGIYPEWASFVKSFTVATDPKHTYFKQRQESARKDVERAFGVLQGRWGLIQQPARAYEVNTLRRIMYAGIIMHNRI</sequence>
<reference evidence="3" key="1">
    <citation type="journal article" date="2022" name="Int. J. Mol. Sci.">
        <title>Draft Genome of Tanacetum Coccineum: Genomic Comparison of Closely Related Tanacetum-Family Plants.</title>
        <authorList>
            <person name="Yamashiro T."/>
            <person name="Shiraishi A."/>
            <person name="Nakayama K."/>
            <person name="Satake H."/>
        </authorList>
    </citation>
    <scope>NUCLEOTIDE SEQUENCE</scope>
</reference>
<feature type="transmembrane region" description="Helical" evidence="1">
    <location>
        <begin position="544"/>
        <end position="563"/>
    </location>
</feature>
<dbReference type="InterPro" id="IPR002110">
    <property type="entry name" value="Ankyrin_rpt"/>
</dbReference>
<feature type="transmembrane region" description="Helical" evidence="1">
    <location>
        <begin position="430"/>
        <end position="449"/>
    </location>
</feature>
<proteinExistence type="predicted"/>
<evidence type="ECO:0000256" key="1">
    <source>
        <dbReference type="SAM" id="Phobius"/>
    </source>
</evidence>
<accession>A0ABQ5CWW4</accession>
<dbReference type="Pfam" id="PF13962">
    <property type="entry name" value="PGG"/>
    <property type="match status" value="1"/>
</dbReference>
<dbReference type="Proteomes" id="UP001151760">
    <property type="component" value="Unassembled WGS sequence"/>
</dbReference>
<keyword evidence="1" id="KW-0812">Transmembrane</keyword>
<dbReference type="SUPFAM" id="SSF48403">
    <property type="entry name" value="Ankyrin repeat"/>
    <property type="match status" value="1"/>
</dbReference>
<evidence type="ECO:0000313" key="3">
    <source>
        <dbReference type="EMBL" id="GJT31210.1"/>
    </source>
</evidence>
<dbReference type="InterPro" id="IPR036770">
    <property type="entry name" value="Ankyrin_rpt-contain_sf"/>
</dbReference>
<feature type="transmembrane region" description="Helical" evidence="1">
    <location>
        <begin position="469"/>
        <end position="492"/>
    </location>
</feature>
<dbReference type="Gene3D" id="1.25.40.20">
    <property type="entry name" value="Ankyrin repeat-containing domain"/>
    <property type="match status" value="1"/>
</dbReference>
<name>A0ABQ5CWW4_9ASTR</name>